<organism evidence="1 2">
    <name type="scientific">Lacticaseibacillus pabuli</name>
    <dbReference type="NCBI Taxonomy" id="3025672"/>
    <lineage>
        <taxon>Bacteria</taxon>
        <taxon>Bacillati</taxon>
        <taxon>Bacillota</taxon>
        <taxon>Bacilli</taxon>
        <taxon>Lactobacillales</taxon>
        <taxon>Lactobacillaceae</taxon>
        <taxon>Lacticaseibacillus</taxon>
    </lineage>
</organism>
<dbReference type="RefSeq" id="WP_274261898.1">
    <property type="nucleotide sequence ID" value="NZ_CP117884.1"/>
</dbReference>
<dbReference type="InterPro" id="IPR027417">
    <property type="entry name" value="P-loop_NTPase"/>
</dbReference>
<sequence length="420" mass="48593">MAMISFTPFSSKQLTTLNWWRSEPQMQAIICDGAVRSGKTFSMSLGYVFWSMIMFDGQQFGIAGKTIGSLRRNVIRPLTGALSTIGMSVIDHRSDNMIEVAFDGVTNYFYLFGGKDESSQDLVQGITLAGFFFDEVALMPESFVNQATARVSVEGGRFWFNCNPAGPYHWFKQQWIDEADQKKALRVHFTMRDNPSLTADVIDRYEHLYSGVFYKRYIQGLWVMADGIIYSNFDETTMVKELPDGAVPDESWVSCDYGTMNATTFALWQHWDNAWYCTDEFYHSGREAGHQRTDAQYADNMEEFYQHNGLDKKSVRIILDPSAKSFRTELRQRGFSTRHARNNVLDGIREMMTLMSNGVMYWSKKCVNTFKEFNSYMWDEKAADRGEDKPIKQNDHAMDRDRYMAEMVIVPRMRHDGFYD</sequence>
<evidence type="ECO:0000313" key="1">
    <source>
        <dbReference type="EMBL" id="WDF83622.1"/>
    </source>
</evidence>
<dbReference type="Gene3D" id="3.40.50.300">
    <property type="entry name" value="P-loop containing nucleotide triphosphate hydrolases"/>
    <property type="match status" value="1"/>
</dbReference>
<proteinExistence type="predicted"/>
<evidence type="ECO:0000313" key="2">
    <source>
        <dbReference type="Proteomes" id="UP001220377"/>
    </source>
</evidence>
<dbReference type="Pfam" id="PF03237">
    <property type="entry name" value="Terminase_6N"/>
    <property type="match status" value="1"/>
</dbReference>
<reference evidence="1 2" key="1">
    <citation type="submission" date="2023-02" db="EMBL/GenBank/DDBJ databases">
        <title>Genome sequence of Lacticaseibacillus sp. KACC 23028.</title>
        <authorList>
            <person name="Kim S."/>
            <person name="Heo J."/>
            <person name="Kwon S.-W."/>
        </authorList>
    </citation>
    <scope>NUCLEOTIDE SEQUENCE [LARGE SCALE GENOMIC DNA]</scope>
    <source>
        <strain evidence="1 2">KACC 23028</strain>
    </source>
</reference>
<dbReference type="InterPro" id="IPR006437">
    <property type="entry name" value="Phage_terminase_lsu"/>
</dbReference>
<accession>A0ABY7WTY2</accession>
<dbReference type="Gene3D" id="3.30.420.280">
    <property type="match status" value="1"/>
</dbReference>
<dbReference type="NCBIfam" id="TIGR01547">
    <property type="entry name" value="phage_term_2"/>
    <property type="match status" value="1"/>
</dbReference>
<name>A0ABY7WTY2_9LACO</name>
<dbReference type="Proteomes" id="UP001220377">
    <property type="component" value="Chromosome"/>
</dbReference>
<dbReference type="EMBL" id="CP117884">
    <property type="protein sequence ID" value="WDF83622.1"/>
    <property type="molecule type" value="Genomic_DNA"/>
</dbReference>
<keyword evidence="2" id="KW-1185">Reference proteome</keyword>
<gene>
    <name evidence="1" type="ORF">PQ472_05140</name>
</gene>
<protein>
    <submittedName>
        <fullName evidence="1">PBSX family phage terminase large subunit</fullName>
    </submittedName>
</protein>